<dbReference type="PANTHER" id="PTHR45138">
    <property type="entry name" value="REGULATORY COMPONENTS OF SENSORY TRANSDUCTION SYSTEM"/>
    <property type="match status" value="1"/>
</dbReference>
<dbReference type="STRING" id="1848.SAMN05443637_11311"/>
<protein>
    <submittedName>
        <fullName evidence="4">Diguanylate cyclase (GGDEF) domain-containing protein</fullName>
    </submittedName>
</protein>
<dbReference type="PROSITE" id="PS50887">
    <property type="entry name" value="GGDEF"/>
    <property type="match status" value="1"/>
</dbReference>
<dbReference type="InterPro" id="IPR029787">
    <property type="entry name" value="Nucleotide_cyclase"/>
</dbReference>
<dbReference type="PANTHER" id="PTHR45138:SF9">
    <property type="entry name" value="DIGUANYLATE CYCLASE DGCM-RELATED"/>
    <property type="match status" value="1"/>
</dbReference>
<dbReference type="GO" id="GO:0052621">
    <property type="term" value="F:diguanylate cyclase activity"/>
    <property type="evidence" value="ECO:0007669"/>
    <property type="project" value="TreeGrafter"/>
</dbReference>
<feature type="transmembrane region" description="Helical" evidence="2">
    <location>
        <begin position="128"/>
        <end position="153"/>
    </location>
</feature>
<name>A0A1M6VRT7_PSETH</name>
<dbReference type="Pfam" id="PF00990">
    <property type="entry name" value="GGDEF"/>
    <property type="match status" value="1"/>
</dbReference>
<gene>
    <name evidence="4" type="ORF">SAMN05443637_11311</name>
</gene>
<dbReference type="GO" id="GO:1902201">
    <property type="term" value="P:negative regulation of bacterial-type flagellum-dependent cell motility"/>
    <property type="evidence" value="ECO:0007669"/>
    <property type="project" value="TreeGrafter"/>
</dbReference>
<dbReference type="Gene3D" id="3.30.70.270">
    <property type="match status" value="1"/>
</dbReference>
<keyword evidence="2" id="KW-0812">Transmembrane</keyword>
<dbReference type="OrthoDB" id="23692at2"/>
<dbReference type="FunFam" id="3.30.70.270:FF:000001">
    <property type="entry name" value="Diguanylate cyclase domain protein"/>
    <property type="match status" value="1"/>
</dbReference>
<evidence type="ECO:0000259" key="3">
    <source>
        <dbReference type="PROSITE" id="PS50887"/>
    </source>
</evidence>
<dbReference type="EMBL" id="FRAP01000013">
    <property type="protein sequence ID" value="SHK84094.1"/>
    <property type="molecule type" value="Genomic_DNA"/>
</dbReference>
<organism evidence="4 5">
    <name type="scientific">Pseudonocardia thermophila</name>
    <dbReference type="NCBI Taxonomy" id="1848"/>
    <lineage>
        <taxon>Bacteria</taxon>
        <taxon>Bacillati</taxon>
        <taxon>Actinomycetota</taxon>
        <taxon>Actinomycetes</taxon>
        <taxon>Pseudonocardiales</taxon>
        <taxon>Pseudonocardiaceae</taxon>
        <taxon>Pseudonocardia</taxon>
    </lineage>
</organism>
<dbReference type="RefSeq" id="WP_073458116.1">
    <property type="nucleotide sequence ID" value="NZ_CALGVN010000006.1"/>
</dbReference>
<evidence type="ECO:0000256" key="2">
    <source>
        <dbReference type="SAM" id="Phobius"/>
    </source>
</evidence>
<proteinExistence type="predicted"/>
<feature type="transmembrane region" description="Helical" evidence="2">
    <location>
        <begin position="210"/>
        <end position="233"/>
    </location>
</feature>
<dbReference type="Proteomes" id="UP000184363">
    <property type="component" value="Unassembled WGS sequence"/>
</dbReference>
<dbReference type="NCBIfam" id="TIGR00254">
    <property type="entry name" value="GGDEF"/>
    <property type="match status" value="1"/>
</dbReference>
<feature type="domain" description="GGDEF" evidence="3">
    <location>
        <begin position="286"/>
        <end position="428"/>
    </location>
</feature>
<evidence type="ECO:0000313" key="4">
    <source>
        <dbReference type="EMBL" id="SHK84094.1"/>
    </source>
</evidence>
<sequence length="465" mass="48676">MGDTAATPVPETDPGPALRRLPRRAVAGVLAVEAIAVLLVIAAGFTAPAPEHAGYALLLVALSVVHTELATGIERVRRRIGATSYFDLSSVWTFAAAMLLPPLPAALVIVVVYAHLWKRVWRPARVPLYRHVYTTATVVLAALAAQAVVHAFGGLPASADDPVGVLGLALAVLVYELVNTSLVALAIALSARGEQTVALRRLLGQWDDNVLELATLCMGALAAVALAHTPWLAVLALPPILVLHRAVLVRHYETAASTDGKTGLYNAASWQGQARRAMRRSERSGTAVGVLILDLDHFKNVNDRYGHLAGDQVLASVAAVLRSCVRDDDVVGRFGGEEFVVLLPGLDPGAQGRAELLGVAERLRSRVEELDLAVDTPDGPMTLDSITVSVGAALSGGPTSVEHLLKAADGALYAAKRGGRNQVRAAGALLVGPDIADARHHGAPTIPAPRTPDEAPPAGARRRAG</sequence>
<dbReference type="SMART" id="SM00267">
    <property type="entry name" value="GGDEF"/>
    <property type="match status" value="1"/>
</dbReference>
<feature type="region of interest" description="Disordered" evidence="1">
    <location>
        <begin position="439"/>
        <end position="465"/>
    </location>
</feature>
<dbReference type="GO" id="GO:0043709">
    <property type="term" value="P:cell adhesion involved in single-species biofilm formation"/>
    <property type="evidence" value="ECO:0007669"/>
    <property type="project" value="TreeGrafter"/>
</dbReference>
<feature type="transmembrane region" description="Helical" evidence="2">
    <location>
        <begin position="165"/>
        <end position="189"/>
    </location>
</feature>
<dbReference type="InterPro" id="IPR000160">
    <property type="entry name" value="GGDEF_dom"/>
</dbReference>
<dbReference type="InterPro" id="IPR050469">
    <property type="entry name" value="Diguanylate_Cyclase"/>
</dbReference>
<keyword evidence="2" id="KW-0472">Membrane</keyword>
<feature type="transmembrane region" description="Helical" evidence="2">
    <location>
        <begin position="91"/>
        <end position="116"/>
    </location>
</feature>
<feature type="transmembrane region" description="Helical" evidence="2">
    <location>
        <begin position="25"/>
        <end position="46"/>
    </location>
</feature>
<dbReference type="InterPro" id="IPR043128">
    <property type="entry name" value="Rev_trsase/Diguanyl_cyclase"/>
</dbReference>
<keyword evidence="5" id="KW-1185">Reference proteome</keyword>
<dbReference type="CDD" id="cd01949">
    <property type="entry name" value="GGDEF"/>
    <property type="match status" value="1"/>
</dbReference>
<dbReference type="SUPFAM" id="SSF55073">
    <property type="entry name" value="Nucleotide cyclase"/>
    <property type="match status" value="1"/>
</dbReference>
<reference evidence="4 5" key="1">
    <citation type="submission" date="2016-11" db="EMBL/GenBank/DDBJ databases">
        <authorList>
            <person name="Jaros S."/>
            <person name="Januszkiewicz K."/>
            <person name="Wedrychowicz H."/>
        </authorList>
    </citation>
    <scope>NUCLEOTIDE SEQUENCE [LARGE SCALE GENOMIC DNA]</scope>
    <source>
        <strain evidence="4 5">DSM 43832</strain>
    </source>
</reference>
<accession>A0A1M6VRT7</accession>
<dbReference type="AlphaFoldDB" id="A0A1M6VRT7"/>
<keyword evidence="2" id="KW-1133">Transmembrane helix</keyword>
<dbReference type="GO" id="GO:0005886">
    <property type="term" value="C:plasma membrane"/>
    <property type="evidence" value="ECO:0007669"/>
    <property type="project" value="TreeGrafter"/>
</dbReference>
<evidence type="ECO:0000313" key="5">
    <source>
        <dbReference type="Proteomes" id="UP000184363"/>
    </source>
</evidence>
<evidence type="ECO:0000256" key="1">
    <source>
        <dbReference type="SAM" id="MobiDB-lite"/>
    </source>
</evidence>